<evidence type="ECO:0000256" key="6">
    <source>
        <dbReference type="ARBA" id="ARBA00022840"/>
    </source>
</evidence>
<dbReference type="EMBL" id="CP065938">
    <property type="protein sequence ID" value="UWX06126.1"/>
    <property type="molecule type" value="Genomic_DNA"/>
</dbReference>
<dbReference type="GO" id="GO:0005524">
    <property type="term" value="F:ATP binding"/>
    <property type="evidence" value="ECO:0007669"/>
    <property type="project" value="UniProtKB-KW"/>
</dbReference>
<dbReference type="SUPFAM" id="SSF52540">
    <property type="entry name" value="P-loop containing nucleoside triphosphate hydrolases"/>
    <property type="match status" value="1"/>
</dbReference>
<organism evidence="9 10">
    <name type="scientific">Taurinivorans muris</name>
    <dbReference type="NCBI Taxonomy" id="2787751"/>
    <lineage>
        <taxon>Bacteria</taxon>
        <taxon>Pseudomonadati</taxon>
        <taxon>Thermodesulfobacteriota</taxon>
        <taxon>Desulfovibrionia</taxon>
        <taxon>Desulfovibrionales</taxon>
        <taxon>Desulfovibrionaceae</taxon>
        <taxon>Taurinivorans</taxon>
    </lineage>
</organism>
<dbReference type="InterPro" id="IPR050388">
    <property type="entry name" value="ABC_Ni/Peptide_Import"/>
</dbReference>
<keyword evidence="4" id="KW-1003">Cell membrane</keyword>
<dbReference type="InterPro" id="IPR017871">
    <property type="entry name" value="ABC_transporter-like_CS"/>
</dbReference>
<dbReference type="PROSITE" id="PS50893">
    <property type="entry name" value="ABC_TRANSPORTER_2"/>
    <property type="match status" value="1"/>
</dbReference>
<reference evidence="9" key="1">
    <citation type="submission" date="2020-12" db="EMBL/GenBank/DDBJ databases">
        <title>Taurinivorans muris gen. nov., sp. nov., fundamental and realized metabolic niche of a ubiquitous sulfidogenic bacterium in the murine intestine.</title>
        <authorList>
            <person name="Ye H."/>
            <person name="Hanson B.T."/>
            <person name="Loy A."/>
        </authorList>
    </citation>
    <scope>NUCLEOTIDE SEQUENCE</scope>
    <source>
        <strain evidence="9">LT0009</strain>
    </source>
</reference>
<dbReference type="InterPro" id="IPR027417">
    <property type="entry name" value="P-loop_NTPase"/>
</dbReference>
<dbReference type="SMART" id="SM00382">
    <property type="entry name" value="AAA"/>
    <property type="match status" value="1"/>
</dbReference>
<sequence length="314" mass="34951">MLYTVENLSIRFAENYVVKDVGFTLEEGKIFCLVGESGSGKSLTALSLLKLLPEQAHCTADKFDFSGTNILKASDKELHALRGKEISMIFQEPMTSLNPVFKVSSQITESLRYHLNLSKQEARERCAELFKKVGIPLEKMDEYPHKLSGGMRQRVMIAMALACSPKLLIADEPTTALDVTIQGQILSLLKKLVLENKMAMLFITHDLGVVSELADIVGVMYAGELVECAPAKDFFTRALHPYSKALISCLPKLTGNPKRLNAISGTVPKPSPDREYCAFMDRCAYKVESCAKKQVLQAHTPHHLVRCVRYGHFL</sequence>
<keyword evidence="7" id="KW-0472">Membrane</keyword>
<evidence type="ECO:0000313" key="9">
    <source>
        <dbReference type="EMBL" id="UWX06126.1"/>
    </source>
</evidence>
<dbReference type="Gene3D" id="3.40.50.300">
    <property type="entry name" value="P-loop containing nucleotide triphosphate hydrolases"/>
    <property type="match status" value="1"/>
</dbReference>
<keyword evidence="5" id="KW-0547">Nucleotide-binding</keyword>
<gene>
    <name evidence="9" type="ORF">JBF11_02075</name>
</gene>
<dbReference type="InterPro" id="IPR013563">
    <property type="entry name" value="Oligopep_ABC_C"/>
</dbReference>
<dbReference type="CDD" id="cd03257">
    <property type="entry name" value="ABC_NikE_OppD_transporters"/>
    <property type="match status" value="1"/>
</dbReference>
<keyword evidence="3" id="KW-0813">Transport</keyword>
<feature type="domain" description="ABC transporter" evidence="8">
    <location>
        <begin position="3"/>
        <end position="247"/>
    </location>
</feature>
<dbReference type="RefSeq" id="WP_334315727.1">
    <property type="nucleotide sequence ID" value="NZ_CP065938.1"/>
</dbReference>
<evidence type="ECO:0000256" key="5">
    <source>
        <dbReference type="ARBA" id="ARBA00022741"/>
    </source>
</evidence>
<keyword evidence="6 9" id="KW-0067">ATP-binding</keyword>
<dbReference type="PANTHER" id="PTHR43297">
    <property type="entry name" value="OLIGOPEPTIDE TRANSPORT ATP-BINDING PROTEIN APPD"/>
    <property type="match status" value="1"/>
</dbReference>
<dbReference type="InterPro" id="IPR003439">
    <property type="entry name" value="ABC_transporter-like_ATP-bd"/>
</dbReference>
<dbReference type="PROSITE" id="PS00211">
    <property type="entry name" value="ABC_TRANSPORTER_1"/>
    <property type="match status" value="1"/>
</dbReference>
<comment type="similarity">
    <text evidence="2">Belongs to the ABC transporter superfamily.</text>
</comment>
<dbReference type="PANTHER" id="PTHR43297:SF2">
    <property type="entry name" value="DIPEPTIDE TRANSPORT ATP-BINDING PROTEIN DPPD"/>
    <property type="match status" value="1"/>
</dbReference>
<dbReference type="InterPro" id="IPR003593">
    <property type="entry name" value="AAA+_ATPase"/>
</dbReference>
<keyword evidence="10" id="KW-1185">Reference proteome</keyword>
<evidence type="ECO:0000256" key="7">
    <source>
        <dbReference type="ARBA" id="ARBA00023136"/>
    </source>
</evidence>
<evidence type="ECO:0000256" key="3">
    <source>
        <dbReference type="ARBA" id="ARBA00022448"/>
    </source>
</evidence>
<evidence type="ECO:0000313" key="10">
    <source>
        <dbReference type="Proteomes" id="UP001058120"/>
    </source>
</evidence>
<accession>A0ABY5Y3P0</accession>
<proteinExistence type="inferred from homology"/>
<dbReference type="Pfam" id="PF00005">
    <property type="entry name" value="ABC_tran"/>
    <property type="match status" value="1"/>
</dbReference>
<evidence type="ECO:0000256" key="1">
    <source>
        <dbReference type="ARBA" id="ARBA00004417"/>
    </source>
</evidence>
<dbReference type="NCBIfam" id="TIGR01727">
    <property type="entry name" value="oligo_HPY"/>
    <property type="match status" value="1"/>
</dbReference>
<dbReference type="Pfam" id="PF08352">
    <property type="entry name" value="oligo_HPY"/>
    <property type="match status" value="1"/>
</dbReference>
<name>A0ABY5Y3P0_9BACT</name>
<comment type="subcellular location">
    <subcellularLocation>
        <location evidence="1">Cell inner membrane</location>
        <topology evidence="1">Peripheral membrane protein</topology>
    </subcellularLocation>
</comment>
<evidence type="ECO:0000256" key="2">
    <source>
        <dbReference type="ARBA" id="ARBA00005417"/>
    </source>
</evidence>
<dbReference type="Proteomes" id="UP001058120">
    <property type="component" value="Chromosome"/>
</dbReference>
<evidence type="ECO:0000256" key="4">
    <source>
        <dbReference type="ARBA" id="ARBA00022475"/>
    </source>
</evidence>
<evidence type="ECO:0000259" key="8">
    <source>
        <dbReference type="PROSITE" id="PS50893"/>
    </source>
</evidence>
<protein>
    <submittedName>
        <fullName evidence="9">ABC transporter ATP-binding protein</fullName>
    </submittedName>
</protein>